<organism evidence="1 2">
    <name type="scientific">Pelobates cultripes</name>
    <name type="common">Western spadefoot toad</name>
    <dbReference type="NCBI Taxonomy" id="61616"/>
    <lineage>
        <taxon>Eukaryota</taxon>
        <taxon>Metazoa</taxon>
        <taxon>Chordata</taxon>
        <taxon>Craniata</taxon>
        <taxon>Vertebrata</taxon>
        <taxon>Euteleostomi</taxon>
        <taxon>Amphibia</taxon>
        <taxon>Batrachia</taxon>
        <taxon>Anura</taxon>
        <taxon>Pelobatoidea</taxon>
        <taxon>Pelobatidae</taxon>
        <taxon>Pelobates</taxon>
    </lineage>
</organism>
<evidence type="ECO:0000313" key="2">
    <source>
        <dbReference type="Proteomes" id="UP001295444"/>
    </source>
</evidence>
<dbReference type="Proteomes" id="UP001295444">
    <property type="component" value="Chromosome 02"/>
</dbReference>
<proteinExistence type="predicted"/>
<keyword evidence="2" id="KW-1185">Reference proteome</keyword>
<protein>
    <submittedName>
        <fullName evidence="1">Uncharacterized protein</fullName>
    </submittedName>
</protein>
<evidence type="ECO:0000313" key="1">
    <source>
        <dbReference type="EMBL" id="CAH2245285.1"/>
    </source>
</evidence>
<reference evidence="1" key="1">
    <citation type="submission" date="2022-03" db="EMBL/GenBank/DDBJ databases">
        <authorList>
            <person name="Alioto T."/>
            <person name="Alioto T."/>
            <person name="Gomez Garrido J."/>
        </authorList>
    </citation>
    <scope>NUCLEOTIDE SEQUENCE</scope>
</reference>
<name>A0AAD1R8R0_PELCU</name>
<accession>A0AAD1R8R0</accession>
<sequence length="74" mass="8124">MLKYFRGGTLCDPLLCSPVGWEASLVDLETQISAEKEKESATHPTSLPILRQLQWQKTINSSSSMPAVHPAVSI</sequence>
<dbReference type="AlphaFoldDB" id="A0AAD1R8R0"/>
<gene>
    <name evidence="1" type="ORF">PECUL_23A021084</name>
</gene>
<dbReference type="EMBL" id="OW240913">
    <property type="protein sequence ID" value="CAH2245285.1"/>
    <property type="molecule type" value="Genomic_DNA"/>
</dbReference>